<dbReference type="Gene3D" id="3.90.1340.10">
    <property type="entry name" value="Phage tail collar domain"/>
    <property type="match status" value="1"/>
</dbReference>
<dbReference type="Pfam" id="PF07484">
    <property type="entry name" value="Collar"/>
    <property type="match status" value="1"/>
</dbReference>
<gene>
    <name evidence="3" type="ORF">GCM10007392_16610</name>
</gene>
<dbReference type="AlphaFoldDB" id="A0A918N7B2"/>
<reference evidence="3" key="1">
    <citation type="journal article" date="2014" name="Int. J. Syst. Evol. Microbiol.">
        <title>Complete genome sequence of Corynebacterium casei LMG S-19264T (=DSM 44701T), isolated from a smear-ripened cheese.</title>
        <authorList>
            <consortium name="US DOE Joint Genome Institute (JGI-PGF)"/>
            <person name="Walter F."/>
            <person name="Albersmeier A."/>
            <person name="Kalinowski J."/>
            <person name="Ruckert C."/>
        </authorList>
    </citation>
    <scope>NUCLEOTIDE SEQUENCE</scope>
    <source>
        <strain evidence="3">KCTC 22169</strain>
    </source>
</reference>
<dbReference type="Proteomes" id="UP000626148">
    <property type="component" value="Unassembled WGS sequence"/>
</dbReference>
<evidence type="ECO:0000313" key="3">
    <source>
        <dbReference type="EMBL" id="GGX49898.1"/>
    </source>
</evidence>
<reference evidence="3" key="2">
    <citation type="submission" date="2020-09" db="EMBL/GenBank/DDBJ databases">
        <authorList>
            <person name="Sun Q."/>
            <person name="Kim S."/>
        </authorList>
    </citation>
    <scope>NUCLEOTIDE SEQUENCE</scope>
    <source>
        <strain evidence="3">KCTC 22169</strain>
    </source>
</reference>
<dbReference type="InterPro" id="IPR037053">
    <property type="entry name" value="Phage_tail_collar_dom_sf"/>
</dbReference>
<keyword evidence="4" id="KW-1185">Reference proteome</keyword>
<dbReference type="SUPFAM" id="SSF88874">
    <property type="entry name" value="Receptor-binding domain of short tail fibre protein gp12"/>
    <property type="match status" value="1"/>
</dbReference>
<feature type="region of interest" description="Disordered" evidence="1">
    <location>
        <begin position="121"/>
        <end position="156"/>
    </location>
</feature>
<evidence type="ECO:0000256" key="1">
    <source>
        <dbReference type="SAM" id="MobiDB-lite"/>
    </source>
</evidence>
<dbReference type="InterPro" id="IPR011083">
    <property type="entry name" value="Phage_tail_collar_dom"/>
</dbReference>
<protein>
    <submittedName>
        <fullName evidence="3">Microcystin dependent MdpB family protein</fullName>
    </submittedName>
</protein>
<organism evidence="3 4">
    <name type="scientific">Saccharospirillum salsuginis</name>
    <dbReference type="NCBI Taxonomy" id="418750"/>
    <lineage>
        <taxon>Bacteria</taxon>
        <taxon>Pseudomonadati</taxon>
        <taxon>Pseudomonadota</taxon>
        <taxon>Gammaproteobacteria</taxon>
        <taxon>Oceanospirillales</taxon>
        <taxon>Saccharospirillaceae</taxon>
        <taxon>Saccharospirillum</taxon>
    </lineage>
</organism>
<evidence type="ECO:0000259" key="2">
    <source>
        <dbReference type="Pfam" id="PF07484"/>
    </source>
</evidence>
<name>A0A918N7B2_9GAMM</name>
<comment type="caution">
    <text evidence="3">The sequence shown here is derived from an EMBL/GenBank/DDBJ whole genome shotgun (WGS) entry which is preliminary data.</text>
</comment>
<evidence type="ECO:0000313" key="4">
    <source>
        <dbReference type="Proteomes" id="UP000626148"/>
    </source>
</evidence>
<proteinExistence type="predicted"/>
<sequence>MSEPFIGQIQAFGFHFAPRDWAFCSGNLMQISDNQALFSLLGGTYGGDSRITFGLPNLTSRAPVGFNMGNPLGLTPYQIGQMGGSQQHLMHINEMPTHNHSADFTPSSEGSDCKVQVTREDGAQSEPSQGDYLAQPSELPGPDTREQIFKSDPSPASLVDLGGVSGGGGGGGTVTVANNGGNQAFDIRNPFTALNFCIALQGLYPQRN</sequence>
<accession>A0A918N7B2</accession>
<dbReference type="EMBL" id="BMXR01000003">
    <property type="protein sequence ID" value="GGX49898.1"/>
    <property type="molecule type" value="Genomic_DNA"/>
</dbReference>
<feature type="domain" description="Phage tail collar" evidence="2">
    <location>
        <begin position="7"/>
        <end position="63"/>
    </location>
</feature>
<dbReference type="RefSeq" id="WP_189608067.1">
    <property type="nucleotide sequence ID" value="NZ_BMXR01000003.1"/>
</dbReference>